<sequence>MRPTTTSVLTLLALFAALLAPMAPAVLAETITFQPGHFPGIESCSTMFPVKHAANDAKLDLKSPAQTGPFNQLSAAVNVVAPAEPGASVGLADLISVPSRVLSPRVIRVEAAPTFLRHLFPKEILSSPKFAEAWDQVTPSIKEVFRTVVDFAEAIDIVGSAHSAKHRIPPPPLSDIKDMTTKLSTWKDNLQKANPKVTTALATLGLDAFVKETDVAKWATAIYDRSTVTTTDSAKAVPETHVITLTTKPIEGGGASSAETFGFLQAGSLRTLLRITGVRPRCELRDLSMRVLVGSMTIHTSVLDRSVPEMADLGKIVFEIKEKFTAKEIPYPAHEPSVGIKFEVSYKLADAGCVGSVGPMIFDFVDLQTCQATKEHLANPPKSLPVPPRGKENLPYSLADIDAFAEDDDDEPAGFSYSEDSLEDLWDEALEEASIVDQYDEELDDLFFY</sequence>
<dbReference type="AlphaFoldDB" id="A0A0L0SCP3"/>
<name>A0A0L0SCP3_ALLM3</name>
<dbReference type="OrthoDB" id="5559360at2759"/>
<feature type="chain" id="PRO_5005547891" evidence="1">
    <location>
        <begin position="29"/>
        <end position="449"/>
    </location>
</feature>
<evidence type="ECO:0000256" key="1">
    <source>
        <dbReference type="SAM" id="SignalP"/>
    </source>
</evidence>
<dbReference type="Proteomes" id="UP000054350">
    <property type="component" value="Unassembled WGS sequence"/>
</dbReference>
<reference evidence="2 3" key="1">
    <citation type="submission" date="2009-11" db="EMBL/GenBank/DDBJ databases">
        <title>Annotation of Allomyces macrogynus ATCC 38327.</title>
        <authorList>
            <consortium name="The Broad Institute Genome Sequencing Platform"/>
            <person name="Russ C."/>
            <person name="Cuomo C."/>
            <person name="Burger G."/>
            <person name="Gray M.W."/>
            <person name="Holland P.W.H."/>
            <person name="King N."/>
            <person name="Lang F.B.F."/>
            <person name="Roger A.J."/>
            <person name="Ruiz-Trillo I."/>
            <person name="Young S.K."/>
            <person name="Zeng Q."/>
            <person name="Gargeya S."/>
            <person name="Fitzgerald M."/>
            <person name="Haas B."/>
            <person name="Abouelleil A."/>
            <person name="Alvarado L."/>
            <person name="Arachchi H.M."/>
            <person name="Berlin A."/>
            <person name="Chapman S.B."/>
            <person name="Gearin G."/>
            <person name="Goldberg J."/>
            <person name="Griggs A."/>
            <person name="Gujja S."/>
            <person name="Hansen M."/>
            <person name="Heiman D."/>
            <person name="Howarth C."/>
            <person name="Larimer J."/>
            <person name="Lui A."/>
            <person name="MacDonald P.J.P."/>
            <person name="McCowen C."/>
            <person name="Montmayeur A."/>
            <person name="Murphy C."/>
            <person name="Neiman D."/>
            <person name="Pearson M."/>
            <person name="Priest M."/>
            <person name="Roberts A."/>
            <person name="Saif S."/>
            <person name="Shea T."/>
            <person name="Sisk P."/>
            <person name="Stolte C."/>
            <person name="Sykes S."/>
            <person name="Wortman J."/>
            <person name="Nusbaum C."/>
            <person name="Birren B."/>
        </authorList>
    </citation>
    <scope>NUCLEOTIDE SEQUENCE [LARGE SCALE GENOMIC DNA]</scope>
    <source>
        <strain evidence="2 3">ATCC 38327</strain>
    </source>
</reference>
<dbReference type="EMBL" id="GG745335">
    <property type="protein sequence ID" value="KNE60160.1"/>
    <property type="molecule type" value="Genomic_DNA"/>
</dbReference>
<proteinExistence type="predicted"/>
<keyword evidence="1" id="KW-0732">Signal</keyword>
<gene>
    <name evidence="2" type="ORF">AMAG_05580</name>
</gene>
<accession>A0A0L0SCP3</accession>
<feature type="signal peptide" evidence="1">
    <location>
        <begin position="1"/>
        <end position="28"/>
    </location>
</feature>
<protein>
    <submittedName>
        <fullName evidence="2">Uncharacterized protein</fullName>
    </submittedName>
</protein>
<dbReference type="VEuPathDB" id="FungiDB:AMAG_05580"/>
<keyword evidence="3" id="KW-1185">Reference proteome</keyword>
<evidence type="ECO:0000313" key="3">
    <source>
        <dbReference type="Proteomes" id="UP000054350"/>
    </source>
</evidence>
<evidence type="ECO:0000313" key="2">
    <source>
        <dbReference type="EMBL" id="KNE60160.1"/>
    </source>
</evidence>
<reference evidence="3" key="2">
    <citation type="submission" date="2009-11" db="EMBL/GenBank/DDBJ databases">
        <title>The Genome Sequence of Allomyces macrogynus strain ATCC 38327.</title>
        <authorList>
            <consortium name="The Broad Institute Genome Sequencing Platform"/>
            <person name="Russ C."/>
            <person name="Cuomo C."/>
            <person name="Shea T."/>
            <person name="Young S.K."/>
            <person name="Zeng Q."/>
            <person name="Koehrsen M."/>
            <person name="Haas B."/>
            <person name="Borodovsky M."/>
            <person name="Guigo R."/>
            <person name="Alvarado L."/>
            <person name="Berlin A."/>
            <person name="Borenstein D."/>
            <person name="Chen Z."/>
            <person name="Engels R."/>
            <person name="Freedman E."/>
            <person name="Gellesch M."/>
            <person name="Goldberg J."/>
            <person name="Griggs A."/>
            <person name="Gujja S."/>
            <person name="Heiman D."/>
            <person name="Hepburn T."/>
            <person name="Howarth C."/>
            <person name="Jen D."/>
            <person name="Larson L."/>
            <person name="Lewis B."/>
            <person name="Mehta T."/>
            <person name="Park D."/>
            <person name="Pearson M."/>
            <person name="Roberts A."/>
            <person name="Saif S."/>
            <person name="Shenoy N."/>
            <person name="Sisk P."/>
            <person name="Stolte C."/>
            <person name="Sykes S."/>
            <person name="Walk T."/>
            <person name="White J."/>
            <person name="Yandava C."/>
            <person name="Burger G."/>
            <person name="Gray M.W."/>
            <person name="Holland P.W.H."/>
            <person name="King N."/>
            <person name="Lang F.B.F."/>
            <person name="Roger A.J."/>
            <person name="Ruiz-Trillo I."/>
            <person name="Lander E."/>
            <person name="Nusbaum C."/>
        </authorList>
    </citation>
    <scope>NUCLEOTIDE SEQUENCE [LARGE SCALE GENOMIC DNA]</scope>
    <source>
        <strain evidence="3">ATCC 38327</strain>
    </source>
</reference>
<organism evidence="2 3">
    <name type="scientific">Allomyces macrogynus (strain ATCC 38327)</name>
    <name type="common">Allomyces javanicus var. macrogynus</name>
    <dbReference type="NCBI Taxonomy" id="578462"/>
    <lineage>
        <taxon>Eukaryota</taxon>
        <taxon>Fungi</taxon>
        <taxon>Fungi incertae sedis</taxon>
        <taxon>Blastocladiomycota</taxon>
        <taxon>Blastocladiomycetes</taxon>
        <taxon>Blastocladiales</taxon>
        <taxon>Blastocladiaceae</taxon>
        <taxon>Allomyces</taxon>
    </lineage>
</organism>